<evidence type="ECO:0000256" key="4">
    <source>
        <dbReference type="SAM" id="MobiDB-lite"/>
    </source>
</evidence>
<accession>A0A9P6QWC7</accession>
<keyword evidence="7" id="KW-1185">Reference proteome</keyword>
<dbReference type="EMBL" id="JAAAIN010001677">
    <property type="protein sequence ID" value="KAG0301065.1"/>
    <property type="molecule type" value="Genomic_DNA"/>
</dbReference>
<feature type="region of interest" description="Disordered" evidence="4">
    <location>
        <begin position="1"/>
        <end position="83"/>
    </location>
</feature>
<dbReference type="InterPro" id="IPR052469">
    <property type="entry name" value="MEIOB"/>
</dbReference>
<name>A0A9P6QWC7_9FUNG</name>
<dbReference type="OrthoDB" id="3248508at2759"/>
<organism evidence="6 7">
    <name type="scientific">Linnemannia gamsii</name>
    <dbReference type="NCBI Taxonomy" id="64522"/>
    <lineage>
        <taxon>Eukaryota</taxon>
        <taxon>Fungi</taxon>
        <taxon>Fungi incertae sedis</taxon>
        <taxon>Mucoromycota</taxon>
        <taxon>Mortierellomycotina</taxon>
        <taxon>Mortierellomycetes</taxon>
        <taxon>Mortierellales</taxon>
        <taxon>Mortierellaceae</taxon>
        <taxon>Linnemannia</taxon>
    </lineage>
</organism>
<reference evidence="6" key="1">
    <citation type="journal article" date="2020" name="Fungal Divers.">
        <title>Resolving the Mortierellaceae phylogeny through synthesis of multi-gene phylogenetics and phylogenomics.</title>
        <authorList>
            <person name="Vandepol N."/>
            <person name="Liber J."/>
            <person name="Desiro A."/>
            <person name="Na H."/>
            <person name="Kennedy M."/>
            <person name="Barry K."/>
            <person name="Grigoriev I.V."/>
            <person name="Miller A.N."/>
            <person name="O'Donnell K."/>
            <person name="Stajich J.E."/>
            <person name="Bonito G."/>
        </authorList>
    </citation>
    <scope>NUCLEOTIDE SEQUENCE</scope>
    <source>
        <strain evidence="6">NVP60</strain>
    </source>
</reference>
<evidence type="ECO:0000256" key="3">
    <source>
        <dbReference type="ARBA" id="ARBA00038329"/>
    </source>
</evidence>
<dbReference type="InterPro" id="IPR012340">
    <property type="entry name" value="NA-bd_OB-fold"/>
</dbReference>
<evidence type="ECO:0000256" key="2">
    <source>
        <dbReference type="ARBA" id="ARBA00023254"/>
    </source>
</evidence>
<dbReference type="AlphaFoldDB" id="A0A9P6QWC7"/>
<feature type="compositionally biased region" description="Polar residues" evidence="4">
    <location>
        <begin position="47"/>
        <end position="60"/>
    </location>
</feature>
<proteinExistence type="inferred from homology"/>
<evidence type="ECO:0000313" key="7">
    <source>
        <dbReference type="Proteomes" id="UP000823405"/>
    </source>
</evidence>
<dbReference type="PANTHER" id="PTHR21166:SF2">
    <property type="entry name" value="CELL DIVISION CONTROL PROTEIN 24 OB DOMAIN-CONTAINING PROTEIN-RELATED"/>
    <property type="match status" value="1"/>
</dbReference>
<dbReference type="GO" id="GO:0000712">
    <property type="term" value="P:resolution of meiotic recombination intermediates"/>
    <property type="evidence" value="ECO:0007669"/>
    <property type="project" value="TreeGrafter"/>
</dbReference>
<dbReference type="Proteomes" id="UP000823405">
    <property type="component" value="Unassembled WGS sequence"/>
</dbReference>
<evidence type="ECO:0000259" key="5">
    <source>
        <dbReference type="Pfam" id="PF24903"/>
    </source>
</evidence>
<comment type="caution">
    <text evidence="6">The sequence shown here is derived from an EMBL/GenBank/DDBJ whole genome shotgun (WGS) entry which is preliminary data.</text>
</comment>
<evidence type="ECO:0000256" key="1">
    <source>
        <dbReference type="ARBA" id="ARBA00023125"/>
    </source>
</evidence>
<evidence type="ECO:0000313" key="6">
    <source>
        <dbReference type="EMBL" id="KAG0301065.1"/>
    </source>
</evidence>
<dbReference type="GO" id="GO:0003697">
    <property type="term" value="F:single-stranded DNA binding"/>
    <property type="evidence" value="ECO:0007669"/>
    <property type="project" value="TreeGrafter"/>
</dbReference>
<feature type="domain" description="MEIOB-like N-terminal" evidence="5">
    <location>
        <begin position="86"/>
        <end position="196"/>
    </location>
</feature>
<dbReference type="InterPro" id="IPR056880">
    <property type="entry name" value="OB_MEIOB_N"/>
</dbReference>
<sequence>MHRQKTPYNRPIPTLGQTQGASGGIANKTNNPYLAVANRERGPSPIPVQSYSNYASSSPQTPQPGPYQPHSRQQRPAAVRVSGRTVRAPDIKVFPNKWDPTKQTWLMSFTIKDDCDTIDVKFWHKTQEHLQRYTHVTLDQVVHIWTDEVKLITQSYGGGQSSYAPTTSSPLVLNLSEGKIGHKIEVGSEVEMETMYKVALGANLGGVIHSIPMKQVFNSLGTIGSQRFSLVVCIKKLVSSGVINSKNGPLVKTCYTIFDTQGQEASLTMWGEVMAEVSQRWIPQVTTLVITGAQASMYSMKPQITIGYQAHIQVDPICKNIEWLRHSVSQTDQDISGYEDNVRIDHIQSSYRIVDLPQLIDSMKPLDVNYGFTFAILCELDIDTTASDVLTAKCPMCNSAIKSFKIEACPTCNIAPTGDNMWHYSLSRYIAFMDDTAELRHPSIPSRVVEGFLGFSPSDFSSLSLTDRAQLKKRVFLERFKVHFKIAWSENKRQHVVEILAMSQALLSEVDDFNNIRR</sequence>
<gene>
    <name evidence="6" type="ORF">BGZ97_002964</name>
</gene>
<dbReference type="Gene3D" id="2.40.50.140">
    <property type="entry name" value="Nucleic acid-binding proteins"/>
    <property type="match status" value="1"/>
</dbReference>
<keyword evidence="2" id="KW-0469">Meiosis</keyword>
<keyword evidence="1" id="KW-0238">DNA-binding</keyword>
<protein>
    <recommendedName>
        <fullName evidence="5">MEIOB-like N-terminal domain-containing protein</fullName>
    </recommendedName>
</protein>
<comment type="similarity">
    <text evidence="3">Belongs to the MEIOB family.</text>
</comment>
<dbReference type="Pfam" id="PF24903">
    <property type="entry name" value="OB_MEIOB_N"/>
    <property type="match status" value="1"/>
</dbReference>
<dbReference type="PANTHER" id="PTHR21166">
    <property type="entry name" value="CELL DIVISION CONTROL PROTEIN 24 OB DOMAIN-CONTAINING PROTEIN-RELATED"/>
    <property type="match status" value="1"/>
</dbReference>
<dbReference type="GO" id="GO:0008310">
    <property type="term" value="F:single-stranded DNA 3'-5' DNA exonuclease activity"/>
    <property type="evidence" value="ECO:0007669"/>
    <property type="project" value="TreeGrafter"/>
</dbReference>